<dbReference type="Proteomes" id="UP000033901">
    <property type="component" value="Unassembled WGS sequence"/>
</dbReference>
<accession>A0A0G1LAK6</accession>
<proteinExistence type="predicted"/>
<evidence type="ECO:0000313" key="2">
    <source>
        <dbReference type="Proteomes" id="UP000033901"/>
    </source>
</evidence>
<organism evidence="1 2">
    <name type="scientific">Candidatus Curtissbacteria bacterium GW2011_GWC1_44_33</name>
    <dbReference type="NCBI Taxonomy" id="1618413"/>
    <lineage>
        <taxon>Bacteria</taxon>
        <taxon>Candidatus Curtissiibacteriota</taxon>
    </lineage>
</organism>
<protein>
    <recommendedName>
        <fullName evidence="3">DUF5678 domain-containing protein</fullName>
    </recommendedName>
</protein>
<reference evidence="1 2" key="1">
    <citation type="journal article" date="2015" name="Nature">
        <title>rRNA introns, odd ribosomes, and small enigmatic genomes across a large radiation of phyla.</title>
        <authorList>
            <person name="Brown C.T."/>
            <person name="Hug L.A."/>
            <person name="Thomas B.C."/>
            <person name="Sharon I."/>
            <person name="Castelle C.J."/>
            <person name="Singh A."/>
            <person name="Wilkins M.J."/>
            <person name="Williams K.H."/>
            <person name="Banfield J.F."/>
        </authorList>
    </citation>
    <scope>NUCLEOTIDE SEQUENCE [LARGE SCALE GENOMIC DNA]</scope>
</reference>
<dbReference type="EMBL" id="LCIZ01000040">
    <property type="protein sequence ID" value="KKT65712.1"/>
    <property type="molecule type" value="Genomic_DNA"/>
</dbReference>
<gene>
    <name evidence="1" type="ORF">UW61_C0040G0006</name>
</gene>
<evidence type="ECO:0008006" key="3">
    <source>
        <dbReference type="Google" id="ProtNLM"/>
    </source>
</evidence>
<comment type="caution">
    <text evidence="1">The sequence shown here is derived from an EMBL/GenBank/DDBJ whole genome shotgun (WGS) entry which is preliminary data.</text>
</comment>
<evidence type="ECO:0000313" key="1">
    <source>
        <dbReference type="EMBL" id="KKT65712.1"/>
    </source>
</evidence>
<dbReference type="AlphaFoldDB" id="A0A0G1LAK6"/>
<name>A0A0G1LAK6_9BACT</name>
<sequence>METAMNDPKNKGYHLIVVAGKLFKAKTGEGALKILEEVDKKFPQATPEITYIPKAQSLILWI</sequence>